<dbReference type="AlphaFoldDB" id="A0A1F7WZ09"/>
<evidence type="ECO:0000256" key="5">
    <source>
        <dbReference type="ARBA" id="ARBA00023002"/>
    </source>
</evidence>
<dbReference type="PROSITE" id="PS51161">
    <property type="entry name" value="ATP_CONE"/>
    <property type="match status" value="1"/>
</dbReference>
<reference evidence="9 10" key="1">
    <citation type="journal article" date="2016" name="Nat. Commun.">
        <title>Thousands of microbial genomes shed light on interconnected biogeochemical processes in an aquifer system.</title>
        <authorList>
            <person name="Anantharaman K."/>
            <person name="Brown C.T."/>
            <person name="Hug L.A."/>
            <person name="Sharon I."/>
            <person name="Castelle C.J."/>
            <person name="Probst A.J."/>
            <person name="Thomas B.C."/>
            <person name="Singh A."/>
            <person name="Wilkins M.J."/>
            <person name="Karaoz U."/>
            <person name="Brodie E.L."/>
            <person name="Williams K.H."/>
            <person name="Hubbard S.S."/>
            <person name="Banfield J.F."/>
        </authorList>
    </citation>
    <scope>NUCLEOTIDE SEQUENCE [LARGE SCALE GENOMIC DNA]</scope>
</reference>
<dbReference type="EMBL" id="MGFQ01000058">
    <property type="protein sequence ID" value="OGM08092.1"/>
    <property type="molecule type" value="Genomic_DNA"/>
</dbReference>
<dbReference type="Pfam" id="PF17975">
    <property type="entry name" value="RNR_Alpha"/>
    <property type="match status" value="1"/>
</dbReference>
<keyword evidence="5" id="KW-0560">Oxidoreductase</keyword>
<evidence type="ECO:0000256" key="6">
    <source>
        <dbReference type="ARBA" id="ARBA00023285"/>
    </source>
</evidence>
<accession>A0A1F7WZ09</accession>
<dbReference type="InterPro" id="IPR050862">
    <property type="entry name" value="RdRp_reductase_class-2"/>
</dbReference>
<evidence type="ECO:0000259" key="8">
    <source>
        <dbReference type="PROSITE" id="PS51161"/>
    </source>
</evidence>
<dbReference type="SUPFAM" id="SSF51998">
    <property type="entry name" value="PFL-like glycyl radical enzymes"/>
    <property type="match status" value="1"/>
</dbReference>
<dbReference type="GO" id="GO:0031419">
    <property type="term" value="F:cobalamin binding"/>
    <property type="evidence" value="ECO:0007669"/>
    <property type="project" value="UniProtKB-KW"/>
</dbReference>
<protein>
    <submittedName>
        <fullName evidence="9">Ribonucleoside-triphosphate reductase</fullName>
    </submittedName>
</protein>
<organism evidence="9 10">
    <name type="scientific">Candidatus Woesebacteria bacterium RBG_13_36_22</name>
    <dbReference type="NCBI Taxonomy" id="1802478"/>
    <lineage>
        <taxon>Bacteria</taxon>
        <taxon>Candidatus Woeseibacteriota</taxon>
    </lineage>
</organism>
<evidence type="ECO:0000256" key="1">
    <source>
        <dbReference type="ARBA" id="ARBA00001922"/>
    </source>
</evidence>
<dbReference type="Pfam" id="PF03477">
    <property type="entry name" value="ATP-cone"/>
    <property type="match status" value="1"/>
</dbReference>
<dbReference type="GO" id="GO:0005524">
    <property type="term" value="F:ATP binding"/>
    <property type="evidence" value="ECO:0007669"/>
    <property type="project" value="UniProtKB-UniRule"/>
</dbReference>
<dbReference type="InterPro" id="IPR005144">
    <property type="entry name" value="ATP-cone_dom"/>
</dbReference>
<evidence type="ECO:0000256" key="3">
    <source>
        <dbReference type="ARBA" id="ARBA00022741"/>
    </source>
</evidence>
<evidence type="ECO:0000256" key="4">
    <source>
        <dbReference type="ARBA" id="ARBA00022840"/>
    </source>
</evidence>
<evidence type="ECO:0000256" key="2">
    <source>
        <dbReference type="ARBA" id="ARBA00022628"/>
    </source>
</evidence>
<dbReference type="Gene3D" id="3.20.70.20">
    <property type="match status" value="2"/>
</dbReference>
<keyword evidence="2" id="KW-0846">Cobalamin</keyword>
<proteinExistence type="predicted"/>
<evidence type="ECO:0000256" key="7">
    <source>
        <dbReference type="PROSITE-ProRule" id="PRU00492"/>
    </source>
</evidence>
<dbReference type="GO" id="GO:0004748">
    <property type="term" value="F:ribonucleoside-diphosphate reductase activity, thioredoxin disulfide as acceptor"/>
    <property type="evidence" value="ECO:0007669"/>
    <property type="project" value="TreeGrafter"/>
</dbReference>
<evidence type="ECO:0000313" key="10">
    <source>
        <dbReference type="Proteomes" id="UP000176939"/>
    </source>
</evidence>
<dbReference type="Proteomes" id="UP000176939">
    <property type="component" value="Unassembled WGS sequence"/>
</dbReference>
<evidence type="ECO:0000313" key="9">
    <source>
        <dbReference type="EMBL" id="OGM08092.1"/>
    </source>
</evidence>
<keyword evidence="3 7" id="KW-0547">Nucleotide-binding</keyword>
<comment type="caution">
    <text evidence="9">The sequence shown here is derived from an EMBL/GenBank/DDBJ whole genome shotgun (WGS) entry which is preliminary data.</text>
</comment>
<name>A0A1F7WZ09_9BACT</name>
<keyword evidence="6" id="KW-0170">Cobalt</keyword>
<dbReference type="Gene3D" id="3.90.1390.10">
    <property type="entry name" value="b-12 dependent (class ii) ribonucleotide reductase, chain A, domain 3"/>
    <property type="match status" value="1"/>
</dbReference>
<gene>
    <name evidence="9" type="ORF">A2Z67_05470</name>
</gene>
<keyword evidence="4 7" id="KW-0067">ATP-binding</keyword>
<sequence>MKGNGLASLVDGEIKTVRKRDGRIVDFDISKVVNACYKAMRTTGEGTEKDAVEVAKKVYLELLKISSRKEKYIPDVEEIQDLVEKHLIFANLAQTAKAYILYRKEHADLREMGLRIPDDVRQKVEESKKYFKNPLAEMVYYRSYSRWIESEGRRETWIETVDRFISYMKERLGKALTESEYIKVRQTVLNQDVVPSMRLLWAAGSAARATNVAVYNCSFLAPTRFRDFGEILYIQMCGSGVGFSVESQTVQTLPQIKKQTGKVSKTHLIEDNKEGWANSLVIGMETWANGFDIKFDYSKIRIAGARLKTMGGRASGPGPLRSLLDFTRAKIFARQGRRLTNLDVHDIVCKTAEAVVAGGVRRSSLISLSDLDDNEMRFAKTGQFYLTEPQRSMANNSAVYERKPTTSEFIDEWTALVKSGTGERGIFNRGSLEKQIPPRRWKVISKDIDSVGMNPCGEIILKSKQFCNLTGVVVRPEDTKKTLLDKIRLATLLGTYQATLTDFPYLSSSWKKNCEEEALLGVSLTGYWDNKIIRNPKILRNLKDEAVVVNKKYAKKFGINPATSVTCVKPSGNSSQLLDTASGMHPRYAKYYIRRIRINTTDPLFKMLKEQGIPAYPEVGQAAENATTYVLEFPMKSPDGAIVKDDIKAIDFLEHWKSLKLNFTEHNPSATVYVGDDEWLAVANWVYENWDIVCGLSFLPRNNHVYQLAPYEEIDEKTYKRLAKIYDTLDFSKLFLYEKQDETQGAKEFACVSGACEI</sequence>
<dbReference type="PANTHER" id="PTHR43371:SF1">
    <property type="entry name" value="RIBONUCLEOSIDE-DIPHOSPHATE REDUCTASE"/>
    <property type="match status" value="1"/>
</dbReference>
<dbReference type="InterPro" id="IPR040763">
    <property type="entry name" value="RNR_alpha_hel"/>
</dbReference>
<feature type="domain" description="ATP-cone" evidence="8">
    <location>
        <begin position="15"/>
        <end position="110"/>
    </location>
</feature>
<dbReference type="PANTHER" id="PTHR43371">
    <property type="entry name" value="VITAMIN B12-DEPENDENT RIBONUCLEOTIDE REDUCTASE"/>
    <property type="match status" value="1"/>
</dbReference>
<comment type="cofactor">
    <cofactor evidence="1">
        <name>adenosylcob(III)alamin</name>
        <dbReference type="ChEBI" id="CHEBI:18408"/>
    </cofactor>
</comment>